<comment type="caution">
    <text evidence="9">The sequence shown here is derived from an EMBL/GenBank/DDBJ whole genome shotgun (WGS) entry which is preliminary data.</text>
</comment>
<feature type="region of interest" description="Disordered" evidence="7">
    <location>
        <begin position="1"/>
        <end position="22"/>
    </location>
</feature>
<dbReference type="InterPro" id="IPR029044">
    <property type="entry name" value="Nucleotide-diphossugar_trans"/>
</dbReference>
<dbReference type="Proteomes" id="UP000265515">
    <property type="component" value="Unassembled WGS sequence"/>
</dbReference>
<accession>A0A388LJB0</accession>
<keyword evidence="6 8" id="KW-0472">Membrane</keyword>
<proteinExistence type="predicted"/>
<gene>
    <name evidence="9" type="ORF">CBR_g34790</name>
</gene>
<dbReference type="EMBL" id="BFEA01000406">
    <property type="protein sequence ID" value="GBG82414.1"/>
    <property type="molecule type" value="Genomic_DNA"/>
</dbReference>
<evidence type="ECO:0000256" key="7">
    <source>
        <dbReference type="SAM" id="MobiDB-lite"/>
    </source>
</evidence>
<name>A0A388LJB0_CHABU</name>
<feature type="transmembrane region" description="Helical" evidence="8">
    <location>
        <begin position="513"/>
        <end position="539"/>
    </location>
</feature>
<protein>
    <recommendedName>
        <fullName evidence="11">Glycosyltransferase 2-like domain-containing protein</fullName>
    </recommendedName>
</protein>
<evidence type="ECO:0000256" key="4">
    <source>
        <dbReference type="ARBA" id="ARBA00022692"/>
    </source>
</evidence>
<evidence type="ECO:0000256" key="8">
    <source>
        <dbReference type="SAM" id="Phobius"/>
    </source>
</evidence>
<evidence type="ECO:0008006" key="11">
    <source>
        <dbReference type="Google" id="ProtNLM"/>
    </source>
</evidence>
<dbReference type="CDD" id="cd06421">
    <property type="entry name" value="CESA_CelA_like"/>
    <property type="match status" value="1"/>
</dbReference>
<dbReference type="SUPFAM" id="SSF53448">
    <property type="entry name" value="Nucleotide-diphospho-sugar transferases"/>
    <property type="match status" value="1"/>
</dbReference>
<dbReference type="GO" id="GO:0016757">
    <property type="term" value="F:glycosyltransferase activity"/>
    <property type="evidence" value="ECO:0007669"/>
    <property type="project" value="UniProtKB-KW"/>
</dbReference>
<keyword evidence="2" id="KW-0328">Glycosyltransferase</keyword>
<evidence type="ECO:0000256" key="5">
    <source>
        <dbReference type="ARBA" id="ARBA00022989"/>
    </source>
</evidence>
<dbReference type="OrthoDB" id="2017386at2759"/>
<dbReference type="OMA" id="WRSASTF"/>
<comment type="subcellular location">
    <subcellularLocation>
        <location evidence="1">Membrane</location>
        <topology evidence="1">Multi-pass membrane protein</topology>
    </subcellularLocation>
</comment>
<reference evidence="9 10" key="1">
    <citation type="journal article" date="2018" name="Cell">
        <title>The Chara Genome: Secondary Complexity and Implications for Plant Terrestrialization.</title>
        <authorList>
            <person name="Nishiyama T."/>
            <person name="Sakayama H."/>
            <person name="Vries J.D."/>
            <person name="Buschmann H."/>
            <person name="Saint-Marcoux D."/>
            <person name="Ullrich K.K."/>
            <person name="Haas F.B."/>
            <person name="Vanderstraeten L."/>
            <person name="Becker D."/>
            <person name="Lang D."/>
            <person name="Vosolsobe S."/>
            <person name="Rombauts S."/>
            <person name="Wilhelmsson P.K.I."/>
            <person name="Janitza P."/>
            <person name="Kern R."/>
            <person name="Heyl A."/>
            <person name="Rumpler F."/>
            <person name="Villalobos L.I.A.C."/>
            <person name="Clay J.M."/>
            <person name="Skokan R."/>
            <person name="Toyoda A."/>
            <person name="Suzuki Y."/>
            <person name="Kagoshima H."/>
            <person name="Schijlen E."/>
            <person name="Tajeshwar N."/>
            <person name="Catarino B."/>
            <person name="Hetherington A.J."/>
            <person name="Saltykova A."/>
            <person name="Bonnot C."/>
            <person name="Breuninger H."/>
            <person name="Symeonidi A."/>
            <person name="Radhakrishnan G.V."/>
            <person name="Van Nieuwerburgh F."/>
            <person name="Deforce D."/>
            <person name="Chang C."/>
            <person name="Karol K.G."/>
            <person name="Hedrich R."/>
            <person name="Ulvskov P."/>
            <person name="Glockner G."/>
            <person name="Delwiche C.F."/>
            <person name="Petrasek J."/>
            <person name="Van de Peer Y."/>
            <person name="Friml J."/>
            <person name="Beilby M."/>
            <person name="Dolan L."/>
            <person name="Kohara Y."/>
            <person name="Sugano S."/>
            <person name="Fujiyama A."/>
            <person name="Delaux P.-M."/>
            <person name="Quint M."/>
            <person name="TheiBen G."/>
            <person name="Hagemann M."/>
            <person name="Harholt J."/>
            <person name="Dunand C."/>
            <person name="Zachgo S."/>
            <person name="Langdale J."/>
            <person name="Maumus F."/>
            <person name="Straeten D.V.D."/>
            <person name="Gould S.B."/>
            <person name="Rensing S.A."/>
        </authorList>
    </citation>
    <scope>NUCLEOTIDE SEQUENCE [LARGE SCALE GENOMIC DNA]</scope>
    <source>
        <strain evidence="9 10">S276</strain>
    </source>
</reference>
<evidence type="ECO:0000313" key="10">
    <source>
        <dbReference type="Proteomes" id="UP000265515"/>
    </source>
</evidence>
<dbReference type="Gramene" id="GBG82414">
    <property type="protein sequence ID" value="GBG82414"/>
    <property type="gene ID" value="CBR_g34790"/>
</dbReference>
<evidence type="ECO:0000256" key="3">
    <source>
        <dbReference type="ARBA" id="ARBA00022679"/>
    </source>
</evidence>
<dbReference type="PANTHER" id="PTHR43867:SF2">
    <property type="entry name" value="CELLULOSE SYNTHASE CATALYTIC SUBUNIT A [UDP-FORMING]"/>
    <property type="match status" value="1"/>
</dbReference>
<evidence type="ECO:0000256" key="2">
    <source>
        <dbReference type="ARBA" id="ARBA00022676"/>
    </source>
</evidence>
<keyword evidence="3" id="KW-0808">Transferase</keyword>
<sequence>MWNGLTGVEPGRPCNKPGSEGGGLVDVTVPFLQSRGYAESDEDEDWVLPTGPRPSLSAYKHWLLVSVCFCLSLIASSVYVGWKLSLFVRLWRSASTFSVFFFVIELLLYLCQLTWAAEFSRPPSSRKRLTLGAAGPFPRAAILITCCNEEFDVVQDTVLAALRQDYPPEAYGVWVLDDGTDDELKAWIETLAIESAREVGYIRRPKQKGVPHHFKAGNLNYAVSKIHDEFVAVLDADMIVSSNFLAGMLPHFSSPKIAFVQAPQAYYNISAGDPLNGSNIYFYDVCLPQRDAFRVAQCVGTGVIFRRSSLSDVGLFVTGAVTEDIGTSLQLHSQGWESVYVKERFQMGLTPWTLDRYVKQQFRWCMGELQVIWQRGLIWTRGEAFPVSRRLIYMQAGLHSFLAFSTMGLIMLAQALCIFEPWLLPAEAKEGDYRMLVVLITPHLLFGRLAPHAIHLRIPGFMSRQQVRIRGEQAWYWMAPYKCLSVLRAYIPWISKTFEATGSRTTDDFSGPFGFLLVTIKWGQLIGFHLLYVIIALAAIAWRISVLNVGSCHELMSSVLVVLWQLFNVQQMCPPILFQLFPPSYPLESDRRSLLKYDDNGVPVFDHALGIPPTDWRVLALEILPVTQAVVWVYLLWVALHPDYVPGYCQGNFFQRKPI</sequence>
<keyword evidence="5 8" id="KW-1133">Transmembrane helix</keyword>
<feature type="transmembrane region" description="Helical" evidence="8">
    <location>
        <begin position="62"/>
        <end position="82"/>
    </location>
</feature>
<dbReference type="GO" id="GO:0016020">
    <property type="term" value="C:membrane"/>
    <property type="evidence" value="ECO:0007669"/>
    <property type="project" value="UniProtKB-SubCell"/>
</dbReference>
<dbReference type="InterPro" id="IPR050321">
    <property type="entry name" value="Glycosyltr_2/OpgH_subfam"/>
</dbReference>
<evidence type="ECO:0000256" key="6">
    <source>
        <dbReference type="ARBA" id="ARBA00023136"/>
    </source>
</evidence>
<dbReference type="Pfam" id="PF13641">
    <property type="entry name" value="Glyco_tranf_2_3"/>
    <property type="match status" value="1"/>
</dbReference>
<dbReference type="STRING" id="69332.A0A388LJB0"/>
<dbReference type="PANTHER" id="PTHR43867">
    <property type="entry name" value="CELLULOSE SYNTHASE CATALYTIC SUBUNIT A [UDP-FORMING]"/>
    <property type="match status" value="1"/>
</dbReference>
<dbReference type="Gene3D" id="3.90.550.10">
    <property type="entry name" value="Spore Coat Polysaccharide Biosynthesis Protein SpsA, Chain A"/>
    <property type="match status" value="1"/>
</dbReference>
<evidence type="ECO:0000313" key="9">
    <source>
        <dbReference type="EMBL" id="GBG82414.1"/>
    </source>
</evidence>
<keyword evidence="4 8" id="KW-0812">Transmembrane</keyword>
<dbReference type="AlphaFoldDB" id="A0A388LJB0"/>
<evidence type="ECO:0000256" key="1">
    <source>
        <dbReference type="ARBA" id="ARBA00004141"/>
    </source>
</evidence>
<feature type="transmembrane region" description="Helical" evidence="8">
    <location>
        <begin position="94"/>
        <end position="117"/>
    </location>
</feature>
<organism evidence="9 10">
    <name type="scientific">Chara braunii</name>
    <name type="common">Braun's stonewort</name>
    <dbReference type="NCBI Taxonomy" id="69332"/>
    <lineage>
        <taxon>Eukaryota</taxon>
        <taxon>Viridiplantae</taxon>
        <taxon>Streptophyta</taxon>
        <taxon>Charophyceae</taxon>
        <taxon>Charales</taxon>
        <taxon>Characeae</taxon>
        <taxon>Chara</taxon>
    </lineage>
</organism>
<keyword evidence="10" id="KW-1185">Reference proteome</keyword>